<dbReference type="AlphaFoldDB" id="A0A0K1JE56"/>
<protein>
    <submittedName>
        <fullName evidence="2">Uncharacterized protein</fullName>
    </submittedName>
</protein>
<reference evidence="2 3" key="1">
    <citation type="submission" date="2015-03" db="EMBL/GenBank/DDBJ databases">
        <title>Luteipulveratus halotolerans sp. nov., a novel actinobacterium (Dermacoccaceae) from Sarawak, Malaysia.</title>
        <authorList>
            <person name="Juboi H."/>
            <person name="Basik A."/>
            <person name="Shamsul S.S."/>
            <person name="Arnold P."/>
            <person name="Schmitt E.K."/>
            <person name="Sanglier J.-J."/>
            <person name="Yeo T."/>
        </authorList>
    </citation>
    <scope>NUCLEOTIDE SEQUENCE [LARGE SCALE GENOMIC DNA]</scope>
    <source>
        <strain evidence="2 3">MN07-A0370</strain>
    </source>
</reference>
<organism evidence="2 3">
    <name type="scientific">Luteipulveratus mongoliensis</name>
    <dbReference type="NCBI Taxonomy" id="571913"/>
    <lineage>
        <taxon>Bacteria</taxon>
        <taxon>Bacillati</taxon>
        <taxon>Actinomycetota</taxon>
        <taxon>Actinomycetes</taxon>
        <taxon>Micrococcales</taxon>
        <taxon>Dermacoccaceae</taxon>
        <taxon>Luteipulveratus</taxon>
    </lineage>
</organism>
<proteinExistence type="predicted"/>
<feature type="region of interest" description="Disordered" evidence="1">
    <location>
        <begin position="1"/>
        <end position="23"/>
    </location>
</feature>
<evidence type="ECO:0000256" key="1">
    <source>
        <dbReference type="SAM" id="MobiDB-lite"/>
    </source>
</evidence>
<name>A0A0K1JE56_9MICO</name>
<dbReference type="Proteomes" id="UP000066480">
    <property type="component" value="Chromosome"/>
</dbReference>
<dbReference type="OrthoDB" id="5184756at2"/>
<dbReference type="EMBL" id="CP011112">
    <property type="protein sequence ID" value="AKU14870.1"/>
    <property type="molecule type" value="Genomic_DNA"/>
</dbReference>
<gene>
    <name evidence="2" type="ORF">VV02_01640</name>
</gene>
<keyword evidence="3" id="KW-1185">Reference proteome</keyword>
<evidence type="ECO:0000313" key="2">
    <source>
        <dbReference type="EMBL" id="AKU14870.1"/>
    </source>
</evidence>
<accession>A0A0K1JE56</accession>
<dbReference type="STRING" id="571913.VV02_01640"/>
<dbReference type="RefSeq" id="WP_052589422.1">
    <property type="nucleotide sequence ID" value="NZ_CP011112.1"/>
</dbReference>
<sequence length="222" mass="24528">MFGRKQKATTRRDSGSAEPSYALAKSPQGEVLGLWTREEELARNTGLVDAILAQHDLWAEVEMGRKIVPNTMNDRGGFLVLFDAETPRSAGEMAITLHVDGQEYPIHDTFETFAQDAATNKLSILRTTFADLSNDDQSRLFRVLAEAYGDNAPQTRAITRTALQCLGCWRGYQASTLLFIRDTRAQGIPMAGVNSRVEDMQACLDCGGTAAVWIYDPEHVPD</sequence>
<evidence type="ECO:0000313" key="3">
    <source>
        <dbReference type="Proteomes" id="UP000066480"/>
    </source>
</evidence>
<dbReference type="KEGG" id="lmoi:VV02_01640"/>